<name>A0A371JL73_9FLAO</name>
<proteinExistence type="predicted"/>
<dbReference type="RefSeq" id="WP_116185795.1">
    <property type="nucleotide sequence ID" value="NZ_QTJX01000007.1"/>
</dbReference>
<dbReference type="EMBL" id="QTJX01000007">
    <property type="protein sequence ID" value="RDY57696.1"/>
    <property type="molecule type" value="Genomic_DNA"/>
</dbReference>
<sequence>MQSVDHNGILGPIREFEAGELEKMLKDPNIDHVDVFEGTPENLEKRKKMIGKKYSIKPAYRKAPKMKKKK</sequence>
<evidence type="ECO:0000313" key="1">
    <source>
        <dbReference type="EMBL" id="RDY57696.1"/>
    </source>
</evidence>
<protein>
    <submittedName>
        <fullName evidence="1">Uncharacterized protein</fullName>
    </submittedName>
</protein>
<reference evidence="1 2" key="1">
    <citation type="submission" date="2018-08" db="EMBL/GenBank/DDBJ databases">
        <title>Muricauda nanhaiensis sp. nov., isolated from seawater of the South China Sea.</title>
        <authorList>
            <person name="Dang Y."/>
        </authorList>
    </citation>
    <scope>NUCLEOTIDE SEQUENCE [LARGE SCALE GENOMIC DNA]</scope>
    <source>
        <strain evidence="1 2">SM1704</strain>
    </source>
</reference>
<keyword evidence="2" id="KW-1185">Reference proteome</keyword>
<dbReference type="Proteomes" id="UP000261828">
    <property type="component" value="Unassembled WGS sequence"/>
</dbReference>
<dbReference type="AlphaFoldDB" id="A0A371JL73"/>
<organism evidence="1 2">
    <name type="scientific">Flagellimonas nanhaiensis</name>
    <dbReference type="NCBI Taxonomy" id="2292706"/>
    <lineage>
        <taxon>Bacteria</taxon>
        <taxon>Pseudomonadati</taxon>
        <taxon>Bacteroidota</taxon>
        <taxon>Flavobacteriia</taxon>
        <taxon>Flavobacteriales</taxon>
        <taxon>Flavobacteriaceae</taxon>
        <taxon>Flagellimonas</taxon>
    </lineage>
</organism>
<accession>A0A371JL73</accession>
<dbReference type="OrthoDB" id="9983551at2"/>
<comment type="caution">
    <text evidence="1">The sequence shown here is derived from an EMBL/GenBank/DDBJ whole genome shotgun (WGS) entry which is preliminary data.</text>
</comment>
<evidence type="ECO:0000313" key="2">
    <source>
        <dbReference type="Proteomes" id="UP000261828"/>
    </source>
</evidence>
<gene>
    <name evidence="1" type="ORF">DX873_17500</name>
</gene>